<gene>
    <name evidence="1" type="ORF">FBU59_000192</name>
</gene>
<organism evidence="1 2">
    <name type="scientific">Linderina macrospora</name>
    <dbReference type="NCBI Taxonomy" id="4868"/>
    <lineage>
        <taxon>Eukaryota</taxon>
        <taxon>Fungi</taxon>
        <taxon>Fungi incertae sedis</taxon>
        <taxon>Zoopagomycota</taxon>
        <taxon>Kickxellomycotina</taxon>
        <taxon>Kickxellomycetes</taxon>
        <taxon>Kickxellales</taxon>
        <taxon>Kickxellaceae</taxon>
        <taxon>Linderina</taxon>
    </lineage>
</organism>
<comment type="caution">
    <text evidence="1">The sequence shown here is derived from an EMBL/GenBank/DDBJ whole genome shotgun (WGS) entry which is preliminary data.</text>
</comment>
<evidence type="ECO:0000313" key="1">
    <source>
        <dbReference type="EMBL" id="KAJ1951376.1"/>
    </source>
</evidence>
<keyword evidence="2" id="KW-1185">Reference proteome</keyword>
<accession>A0ACC1JHU3</accession>
<dbReference type="Proteomes" id="UP001150603">
    <property type="component" value="Unassembled WGS sequence"/>
</dbReference>
<sequence length="200" mass="23358">MRANEHLAIIGDKVILVPYEASHVPRYHEWMKSPYLQEMTASEPLSIDEEYAMQKSWRTDSDKCTFIILTREPDCDLYNNERMIGDVNFYLNNTDNPHEAELEVMIAEESHTGKGIATEVLKLMMHYAISDIKVDDLVVRIKDTNAASIHIFESTFGFVETERSRVFQEVTLRRKVSDDLVRQLDEWTKGARRVEYRKPE</sequence>
<reference evidence="1" key="1">
    <citation type="submission" date="2022-07" db="EMBL/GenBank/DDBJ databases">
        <title>Phylogenomic reconstructions and comparative analyses of Kickxellomycotina fungi.</title>
        <authorList>
            <person name="Reynolds N.K."/>
            <person name="Stajich J.E."/>
            <person name="Barry K."/>
            <person name="Grigoriev I.V."/>
            <person name="Crous P."/>
            <person name="Smith M.E."/>
        </authorList>
    </citation>
    <scope>NUCLEOTIDE SEQUENCE</scope>
    <source>
        <strain evidence="1">NRRL 5244</strain>
    </source>
</reference>
<proteinExistence type="predicted"/>
<name>A0ACC1JHU3_9FUNG</name>
<evidence type="ECO:0000313" key="2">
    <source>
        <dbReference type="Proteomes" id="UP001150603"/>
    </source>
</evidence>
<dbReference type="EMBL" id="JANBPW010000021">
    <property type="protein sequence ID" value="KAJ1951376.1"/>
    <property type="molecule type" value="Genomic_DNA"/>
</dbReference>
<protein>
    <submittedName>
        <fullName evidence="1">Uncharacterized protein</fullName>
    </submittedName>
</protein>